<reference evidence="2 3" key="1">
    <citation type="submission" date="2024-02" db="EMBL/GenBank/DDBJ databases">
        <title>High-quality chromosome-scale genome assembly of Pensacola bahiagrass (Paspalum notatum Flugge var. saurae).</title>
        <authorList>
            <person name="Vega J.M."/>
            <person name="Podio M."/>
            <person name="Orjuela J."/>
            <person name="Siena L.A."/>
            <person name="Pessino S.C."/>
            <person name="Combes M.C."/>
            <person name="Mariac C."/>
            <person name="Albertini E."/>
            <person name="Pupilli F."/>
            <person name="Ortiz J.P.A."/>
            <person name="Leblanc O."/>
        </authorList>
    </citation>
    <scope>NUCLEOTIDE SEQUENCE [LARGE SCALE GENOMIC DNA]</scope>
    <source>
        <strain evidence="2">R1</strain>
        <tissue evidence="2">Leaf</tissue>
    </source>
</reference>
<dbReference type="AlphaFoldDB" id="A0AAQ3TPW5"/>
<proteinExistence type="predicted"/>
<evidence type="ECO:0000313" key="2">
    <source>
        <dbReference type="EMBL" id="WVZ77104.1"/>
    </source>
</evidence>
<evidence type="ECO:0000256" key="1">
    <source>
        <dbReference type="SAM" id="MobiDB-lite"/>
    </source>
</evidence>
<protein>
    <submittedName>
        <fullName evidence="2">Uncharacterized protein</fullName>
    </submittedName>
</protein>
<evidence type="ECO:0000313" key="3">
    <source>
        <dbReference type="Proteomes" id="UP001341281"/>
    </source>
</evidence>
<keyword evidence="3" id="KW-1185">Reference proteome</keyword>
<name>A0AAQ3TPW5_PASNO</name>
<gene>
    <name evidence="2" type="ORF">U9M48_025005</name>
</gene>
<sequence>MRRVTRAASRSTLPGSSMHEQAESDEDSHTNMKGKGVAITEKRKRGEKEILYLDSIDTRDIVDQTAEIRVSVWTASAVGKAIAMDKLSAKEFGKLHLKPQFNNTLLIQHHQVERFVRANFSAQRITLSQRCEECLW</sequence>
<feature type="region of interest" description="Disordered" evidence="1">
    <location>
        <begin position="1"/>
        <end position="40"/>
    </location>
</feature>
<feature type="compositionally biased region" description="Polar residues" evidence="1">
    <location>
        <begin position="8"/>
        <end position="19"/>
    </location>
</feature>
<organism evidence="2 3">
    <name type="scientific">Paspalum notatum var. saurae</name>
    <dbReference type="NCBI Taxonomy" id="547442"/>
    <lineage>
        <taxon>Eukaryota</taxon>
        <taxon>Viridiplantae</taxon>
        <taxon>Streptophyta</taxon>
        <taxon>Embryophyta</taxon>
        <taxon>Tracheophyta</taxon>
        <taxon>Spermatophyta</taxon>
        <taxon>Magnoliopsida</taxon>
        <taxon>Liliopsida</taxon>
        <taxon>Poales</taxon>
        <taxon>Poaceae</taxon>
        <taxon>PACMAD clade</taxon>
        <taxon>Panicoideae</taxon>
        <taxon>Andropogonodae</taxon>
        <taxon>Paspaleae</taxon>
        <taxon>Paspalinae</taxon>
        <taxon>Paspalum</taxon>
    </lineage>
</organism>
<dbReference type="Proteomes" id="UP001341281">
    <property type="component" value="Chromosome 05"/>
</dbReference>
<accession>A0AAQ3TPW5</accession>
<dbReference type="EMBL" id="CP144749">
    <property type="protein sequence ID" value="WVZ77104.1"/>
    <property type="molecule type" value="Genomic_DNA"/>
</dbReference>